<accession>A0A7S3QKH9</accession>
<dbReference type="GO" id="GO:0004106">
    <property type="term" value="F:chorismate mutase activity"/>
    <property type="evidence" value="ECO:0007669"/>
    <property type="project" value="UniProtKB-UniRule"/>
</dbReference>
<reference evidence="12" key="1">
    <citation type="submission" date="2021-01" db="EMBL/GenBank/DDBJ databases">
        <authorList>
            <person name="Corre E."/>
            <person name="Pelletier E."/>
            <person name="Niang G."/>
            <person name="Scheremetjew M."/>
            <person name="Finn R."/>
            <person name="Kale V."/>
            <person name="Holt S."/>
            <person name="Cochrane G."/>
            <person name="Meng A."/>
            <person name="Brown T."/>
            <person name="Cohen L."/>
        </authorList>
    </citation>
    <scope>NUCLEOTIDE SEQUENCE</scope>
    <source>
        <strain evidence="12">CCMP1320</strain>
    </source>
</reference>
<evidence type="ECO:0000256" key="2">
    <source>
        <dbReference type="ARBA" id="ARBA00004496"/>
    </source>
</evidence>
<dbReference type="InterPro" id="IPR036263">
    <property type="entry name" value="Chorismate_II_sf"/>
</dbReference>
<feature type="region of interest" description="Disordered" evidence="10">
    <location>
        <begin position="26"/>
        <end position="46"/>
    </location>
</feature>
<evidence type="ECO:0000256" key="3">
    <source>
        <dbReference type="ARBA" id="ARBA00004817"/>
    </source>
</evidence>
<dbReference type="Pfam" id="PF01817">
    <property type="entry name" value="CM_2"/>
    <property type="match status" value="1"/>
</dbReference>
<protein>
    <recommendedName>
        <fullName evidence="4 9">Chorismate mutase</fullName>
        <ecNumber evidence="4 9">5.4.99.5</ecNumber>
    </recommendedName>
</protein>
<dbReference type="PANTHER" id="PTHR21145">
    <property type="entry name" value="CHORISMATE MUTASE"/>
    <property type="match status" value="1"/>
</dbReference>
<dbReference type="Gene3D" id="1.10.590.10">
    <property type="entry name" value="Chorismate mutase, AroQ class superfamily, eukaryotic"/>
    <property type="match status" value="1"/>
</dbReference>
<dbReference type="GO" id="GO:0046417">
    <property type="term" value="P:chorismate metabolic process"/>
    <property type="evidence" value="ECO:0007669"/>
    <property type="project" value="InterPro"/>
</dbReference>
<dbReference type="GO" id="GO:0008652">
    <property type="term" value="P:amino acid biosynthetic process"/>
    <property type="evidence" value="ECO:0007669"/>
    <property type="project" value="UniProtKB-KW"/>
</dbReference>
<proteinExistence type="predicted"/>
<evidence type="ECO:0000256" key="9">
    <source>
        <dbReference type="PIRNR" id="PIRNR017318"/>
    </source>
</evidence>
<dbReference type="NCBIfam" id="TIGR01802">
    <property type="entry name" value="CM_pl-yst"/>
    <property type="match status" value="1"/>
</dbReference>
<organism evidence="12">
    <name type="scientific">Dunaliella tertiolecta</name>
    <name type="common">Green alga</name>
    <dbReference type="NCBI Taxonomy" id="3047"/>
    <lineage>
        <taxon>Eukaryota</taxon>
        <taxon>Viridiplantae</taxon>
        <taxon>Chlorophyta</taxon>
        <taxon>core chlorophytes</taxon>
        <taxon>Chlorophyceae</taxon>
        <taxon>CS clade</taxon>
        <taxon>Chlamydomonadales</taxon>
        <taxon>Dunaliellaceae</taxon>
        <taxon>Dunaliella</taxon>
    </lineage>
</organism>
<comment type="catalytic activity">
    <reaction evidence="1 9">
        <text>chorismate = prephenate</text>
        <dbReference type="Rhea" id="RHEA:13897"/>
        <dbReference type="ChEBI" id="CHEBI:29748"/>
        <dbReference type="ChEBI" id="CHEBI:29934"/>
        <dbReference type="EC" id="5.4.99.5"/>
    </reaction>
</comment>
<sequence length="314" mass="34936">MSVLKHAGKQQVRLGGHLHLHSGLKRTTSAMARASSTSDRDLMKDSSPALSLDNIRSSLIRQEDTIIFNFIERAQFAKNDAVYTPDAVPVPGFDSRGQRYSLLQYVLHETEQLHAKLRRYTSPDEHPFFEVAAPLVLPPITYPPILAPCAEQININDKVMHVYLSEVLPGITTPGDDSNYGSAGVLDVLCLQALSKRIHYGKFVAEAKFRSQTEEYTRLIRAQDADGIMALLTDKAVEKKVVDRVRLKATTFGQDISSVPDTPTSAHTSTNHFSTTAPKLKISPDLVAKVYQDWVMPLTKEVEVLYLLQRLGPI</sequence>
<dbReference type="InterPro" id="IPR008238">
    <property type="entry name" value="Chorismate_mutase_AroQ_euk"/>
</dbReference>
<dbReference type="UniPathway" id="UPA00120">
    <property type="reaction ID" value="UER00203"/>
</dbReference>
<dbReference type="PROSITE" id="PS51169">
    <property type="entry name" value="CHORISMATE_MUT_3"/>
    <property type="match status" value="1"/>
</dbReference>
<feature type="domain" description="Chorismate mutase" evidence="11">
    <location>
        <begin position="185"/>
        <end position="303"/>
    </location>
</feature>
<dbReference type="SUPFAM" id="SSF48600">
    <property type="entry name" value="Chorismate mutase II"/>
    <property type="match status" value="1"/>
</dbReference>
<dbReference type="InterPro" id="IPR037039">
    <property type="entry name" value="CM_AroQ_sf_eucaryotic"/>
</dbReference>
<keyword evidence="8 9" id="KW-0413">Isomerase</keyword>
<feature type="compositionally biased region" description="Low complexity" evidence="10">
    <location>
        <begin position="26"/>
        <end position="37"/>
    </location>
</feature>
<evidence type="ECO:0000259" key="11">
    <source>
        <dbReference type="Pfam" id="PF01817"/>
    </source>
</evidence>
<evidence type="ECO:0000256" key="1">
    <source>
        <dbReference type="ARBA" id="ARBA00000824"/>
    </source>
</evidence>
<name>A0A7S3QKH9_DUNTE</name>
<evidence type="ECO:0000256" key="6">
    <source>
        <dbReference type="ARBA" id="ARBA00022605"/>
    </source>
</evidence>
<evidence type="ECO:0000256" key="7">
    <source>
        <dbReference type="ARBA" id="ARBA00023141"/>
    </source>
</evidence>
<dbReference type="EC" id="5.4.99.5" evidence="4 9"/>
<comment type="pathway">
    <text evidence="3">Metabolic intermediate biosynthesis; prephenate biosynthesis; prephenate from chorismate: step 1/1.</text>
</comment>
<evidence type="ECO:0000256" key="5">
    <source>
        <dbReference type="ARBA" id="ARBA00022490"/>
    </source>
</evidence>
<keyword evidence="6 9" id="KW-0028">Amino-acid biosynthesis</keyword>
<dbReference type="EMBL" id="HBIP01001721">
    <property type="protein sequence ID" value="CAE0485706.1"/>
    <property type="molecule type" value="Transcribed_RNA"/>
</dbReference>
<dbReference type="PANTHER" id="PTHR21145:SF12">
    <property type="entry name" value="CHORISMATE MUTASE"/>
    <property type="match status" value="1"/>
</dbReference>
<evidence type="ECO:0000256" key="8">
    <source>
        <dbReference type="ARBA" id="ARBA00023235"/>
    </source>
</evidence>
<dbReference type="InterPro" id="IPR002701">
    <property type="entry name" value="CM_II_prokaryot"/>
</dbReference>
<gene>
    <name evidence="12" type="ORF">DTER00134_LOCUS745</name>
</gene>
<evidence type="ECO:0000313" key="12">
    <source>
        <dbReference type="EMBL" id="CAE0485706.1"/>
    </source>
</evidence>
<dbReference type="AlphaFoldDB" id="A0A7S3QKH9"/>
<evidence type="ECO:0000256" key="10">
    <source>
        <dbReference type="SAM" id="MobiDB-lite"/>
    </source>
</evidence>
<dbReference type="GO" id="GO:0005737">
    <property type="term" value="C:cytoplasm"/>
    <property type="evidence" value="ECO:0007669"/>
    <property type="project" value="UniProtKB-SubCell"/>
</dbReference>
<dbReference type="GO" id="GO:0009073">
    <property type="term" value="P:aromatic amino acid family biosynthetic process"/>
    <property type="evidence" value="ECO:0007669"/>
    <property type="project" value="UniProtKB-UniRule"/>
</dbReference>
<keyword evidence="5" id="KW-0963">Cytoplasm</keyword>
<keyword evidence="7 9" id="KW-0057">Aromatic amino acid biosynthesis</keyword>
<dbReference type="PIRSF" id="PIRSF017318">
    <property type="entry name" value="Chor_mut_AroQ_eu"/>
    <property type="match status" value="1"/>
</dbReference>
<evidence type="ECO:0000256" key="4">
    <source>
        <dbReference type="ARBA" id="ARBA00012404"/>
    </source>
</evidence>
<comment type="subcellular location">
    <subcellularLocation>
        <location evidence="2">Cytoplasm</location>
    </subcellularLocation>
</comment>